<accession>A0AAD8L1L2</accession>
<protein>
    <submittedName>
        <fullName evidence="1">Uncharacterized protein</fullName>
    </submittedName>
</protein>
<reference evidence="1" key="1">
    <citation type="journal article" date="2023" name="bioRxiv">
        <title>Improved chromosome-level genome assembly for marigold (Tagetes erecta).</title>
        <authorList>
            <person name="Jiang F."/>
            <person name="Yuan L."/>
            <person name="Wang S."/>
            <person name="Wang H."/>
            <person name="Xu D."/>
            <person name="Wang A."/>
            <person name="Fan W."/>
        </authorList>
    </citation>
    <scope>NUCLEOTIDE SEQUENCE</scope>
    <source>
        <strain evidence="1">WSJ</strain>
        <tissue evidence="1">Leaf</tissue>
    </source>
</reference>
<dbReference type="Proteomes" id="UP001229421">
    <property type="component" value="Unassembled WGS sequence"/>
</dbReference>
<organism evidence="1 2">
    <name type="scientific">Tagetes erecta</name>
    <name type="common">African marigold</name>
    <dbReference type="NCBI Taxonomy" id="13708"/>
    <lineage>
        <taxon>Eukaryota</taxon>
        <taxon>Viridiplantae</taxon>
        <taxon>Streptophyta</taxon>
        <taxon>Embryophyta</taxon>
        <taxon>Tracheophyta</taxon>
        <taxon>Spermatophyta</taxon>
        <taxon>Magnoliopsida</taxon>
        <taxon>eudicotyledons</taxon>
        <taxon>Gunneridae</taxon>
        <taxon>Pentapetalae</taxon>
        <taxon>asterids</taxon>
        <taxon>campanulids</taxon>
        <taxon>Asterales</taxon>
        <taxon>Asteraceae</taxon>
        <taxon>Asteroideae</taxon>
        <taxon>Heliantheae alliance</taxon>
        <taxon>Tageteae</taxon>
        <taxon>Tagetes</taxon>
    </lineage>
</organism>
<dbReference type="EMBL" id="JAUHHV010000003">
    <property type="protein sequence ID" value="KAK1429685.1"/>
    <property type="molecule type" value="Genomic_DNA"/>
</dbReference>
<gene>
    <name evidence="1" type="ORF">QVD17_11900</name>
</gene>
<proteinExistence type="predicted"/>
<sequence length="348" mass="39867">MVLRLWWIRKKHEEFDPVKVYELGDPYPTFIKHANTRDSRKKLALEWNEVGQEHEVTQQHQLNHEIFEMDYIESMFNQDEGEGEVNKGDEIMGTVIEGDGKVNEGYGDQIEDIDNIVENVNVDMDSFNATFQLNTNLDKDGDNEIEDEIECEIHNFESASADEDVSLLDNALKKCRKRKKKSKNNDEGPFYVGQSFIKKEDVKTRVTNHAKESRRQLYFYRNEQLRFTVMCLGVNPIFVSSGESVKSRNTEGANGQESSKVYGAELVDETSQEGGTISKDAPNTKKRGKKDLYLHVLGDYTFLGNKKNDSWIEPLIETNPGLPLKALQDLIQKKHQVEVGLQKSLGLR</sequence>
<comment type="caution">
    <text evidence="1">The sequence shown here is derived from an EMBL/GenBank/DDBJ whole genome shotgun (WGS) entry which is preliminary data.</text>
</comment>
<keyword evidence="2" id="KW-1185">Reference proteome</keyword>
<evidence type="ECO:0000313" key="2">
    <source>
        <dbReference type="Proteomes" id="UP001229421"/>
    </source>
</evidence>
<dbReference type="AlphaFoldDB" id="A0AAD8L1L2"/>
<evidence type="ECO:0000313" key="1">
    <source>
        <dbReference type="EMBL" id="KAK1429685.1"/>
    </source>
</evidence>
<name>A0AAD8L1L2_TARER</name>